<organism evidence="4 5">
    <name type="scientific">Dunaliella salina</name>
    <name type="common">Green alga</name>
    <name type="synonym">Protococcus salinus</name>
    <dbReference type="NCBI Taxonomy" id="3046"/>
    <lineage>
        <taxon>Eukaryota</taxon>
        <taxon>Viridiplantae</taxon>
        <taxon>Chlorophyta</taxon>
        <taxon>core chlorophytes</taxon>
        <taxon>Chlorophyceae</taxon>
        <taxon>CS clade</taxon>
        <taxon>Chlamydomonadales</taxon>
        <taxon>Dunaliellaceae</taxon>
        <taxon>Dunaliella</taxon>
    </lineage>
</organism>
<evidence type="ECO:0000256" key="1">
    <source>
        <dbReference type="ARBA" id="ARBA00022737"/>
    </source>
</evidence>
<feature type="compositionally biased region" description="Low complexity" evidence="2">
    <location>
        <begin position="50"/>
        <end position="78"/>
    </location>
</feature>
<keyword evidence="1" id="KW-0677">Repeat</keyword>
<feature type="region of interest" description="Disordered" evidence="2">
    <location>
        <begin position="342"/>
        <end position="361"/>
    </location>
</feature>
<dbReference type="PANTHER" id="PTHR47296">
    <property type="entry name" value="PROTEIN TIC 40, CHLOROPLASTIC"/>
    <property type="match status" value="1"/>
</dbReference>
<evidence type="ECO:0000259" key="3">
    <source>
        <dbReference type="SMART" id="SM00727"/>
    </source>
</evidence>
<comment type="caution">
    <text evidence="4">The sequence shown here is derived from an EMBL/GenBank/DDBJ whole genome shotgun (WGS) entry which is preliminary data.</text>
</comment>
<evidence type="ECO:0000313" key="4">
    <source>
        <dbReference type="EMBL" id="KAF5839505.1"/>
    </source>
</evidence>
<feature type="compositionally biased region" description="Basic and acidic residues" evidence="2">
    <location>
        <begin position="255"/>
        <end position="264"/>
    </location>
</feature>
<feature type="region of interest" description="Disordered" evidence="2">
    <location>
        <begin position="1"/>
        <end position="114"/>
    </location>
</feature>
<feature type="compositionally biased region" description="Pro residues" evidence="2">
    <location>
        <begin position="222"/>
        <end position="239"/>
    </location>
</feature>
<dbReference type="Gene3D" id="1.10.2020.20">
    <property type="match status" value="1"/>
</dbReference>
<gene>
    <name evidence="4" type="ORF">DUNSADRAFT_576</name>
</gene>
<feature type="region of interest" description="Disordered" evidence="2">
    <location>
        <begin position="206"/>
        <end position="326"/>
    </location>
</feature>
<dbReference type="InterPro" id="IPR006636">
    <property type="entry name" value="STI1_HS-bd"/>
</dbReference>
<feature type="compositionally biased region" description="Low complexity" evidence="2">
    <location>
        <begin position="268"/>
        <end position="296"/>
    </location>
</feature>
<dbReference type="Proteomes" id="UP000815325">
    <property type="component" value="Unassembled WGS sequence"/>
</dbReference>
<dbReference type="Pfam" id="PF17830">
    <property type="entry name" value="STI1-HOP_DP"/>
    <property type="match status" value="1"/>
</dbReference>
<dbReference type="PANTHER" id="PTHR47296:SF1">
    <property type="entry name" value="PROTEIN TIC 40, CHLOROPLASTIC"/>
    <property type="match status" value="1"/>
</dbReference>
<dbReference type="EMBL" id="MU069541">
    <property type="protein sequence ID" value="KAF5839505.1"/>
    <property type="molecule type" value="Genomic_DNA"/>
</dbReference>
<reference evidence="4" key="1">
    <citation type="submission" date="2017-08" db="EMBL/GenBank/DDBJ databases">
        <authorList>
            <person name="Polle J.E."/>
            <person name="Barry K."/>
            <person name="Cushman J."/>
            <person name="Schmutz J."/>
            <person name="Tran D."/>
            <person name="Hathwaick L.T."/>
            <person name="Yim W.C."/>
            <person name="Jenkins J."/>
            <person name="Mckie-Krisberg Z.M."/>
            <person name="Prochnik S."/>
            <person name="Lindquist E."/>
            <person name="Dockter R.B."/>
            <person name="Adam C."/>
            <person name="Molina H."/>
            <person name="Bunkerborg J."/>
            <person name="Jin E."/>
            <person name="Buchheim M."/>
            <person name="Magnuson J."/>
        </authorList>
    </citation>
    <scope>NUCLEOTIDE SEQUENCE</scope>
    <source>
        <strain evidence="4">CCAP 19/18</strain>
    </source>
</reference>
<feature type="compositionally biased region" description="Gly residues" evidence="2">
    <location>
        <begin position="206"/>
        <end position="221"/>
    </location>
</feature>
<dbReference type="InterPro" id="IPR038108">
    <property type="entry name" value="RPN13_DEUBAD_sf"/>
</dbReference>
<dbReference type="InterPro" id="IPR041243">
    <property type="entry name" value="STI1/HOP_DP"/>
</dbReference>
<feature type="domain" description="STI1" evidence="3">
    <location>
        <begin position="373"/>
        <end position="407"/>
    </location>
</feature>
<dbReference type="Gene3D" id="1.10.260.100">
    <property type="match status" value="1"/>
</dbReference>
<name>A0ABQ7GY24_DUNSA</name>
<proteinExistence type="predicted"/>
<evidence type="ECO:0000256" key="2">
    <source>
        <dbReference type="SAM" id="MobiDB-lite"/>
    </source>
</evidence>
<evidence type="ECO:0000313" key="5">
    <source>
        <dbReference type="Proteomes" id="UP000815325"/>
    </source>
</evidence>
<protein>
    <recommendedName>
        <fullName evidence="3">STI1 domain-containing protein</fullName>
    </recommendedName>
</protein>
<accession>A0ABQ7GY24</accession>
<feature type="compositionally biased region" description="Low complexity" evidence="2">
    <location>
        <begin position="26"/>
        <end position="42"/>
    </location>
</feature>
<sequence length="511" mass="54909">MKCFSSKPGLVSSRHRVAGGHASSKPPALLRGPRLPPRISLRTMAQAGSSVDPSPQPQEQQQVDAQQQQQQQLPQLQPYAPPPEGQYVPPPAPMVMPPPPPPLNPDGTPMSTATYMPQYPPQGYPGMPVRSPQEMYMASPYAYPPPPPPAYRAEETSSGLPWWLFVGIGVVVGGLIGKVQEYMKNPKTPQQMMTEMAMKQMMGAMGGPGAKPGGFPGGMPGGMPPGFPPGFPPTPPPPSATSGPSTTVDVPSYETAERKGDKFNNRFSAEGSPSPSSDSGSAAAASSSSTASSSEQDSMRREAAATAEAIDPIVKEPTSSSERKKSASSFFADVAAEDAAKKASSQSAGGQQTGGEAGSGATMSQMMEQMMRDPEMQKMLYPYLPEPMRNPTSIEWMLSNPEVKKQMSEMFESQNMMSPQMMEMMKSMDFNQDKVNAQFQELGLKPEDVISKVMSNPELAAGFSNPKVQAAIMDISQNPMNVVKYNDQPEIMKVLEKVTEVFKPDVPPNSR</sequence>
<keyword evidence="5" id="KW-1185">Reference proteome</keyword>
<feature type="domain" description="STI1" evidence="3">
    <location>
        <begin position="456"/>
        <end position="495"/>
    </location>
</feature>
<dbReference type="SMART" id="SM00727">
    <property type="entry name" value="STI1"/>
    <property type="match status" value="2"/>
</dbReference>
<feature type="compositionally biased region" description="Pro residues" evidence="2">
    <location>
        <begin position="79"/>
        <end position="104"/>
    </location>
</feature>